<accession>A0A162YFM8</accession>
<sequence length="360" mass="40092">MEASIPPLQLAHLVLEGAVMSLCVELIIKTLFFSSNQKSWLIRGLKITMAVAMIIKSSIFAAFSSRSLMHHCLVSGRIADTFYHVSCLAAICILLLRVKIVIPPHQQMLFTIIHALILSARVVVSVFDIVYSHIWSDIAIGVCRYKDKHEIGVAYTLFDTAIDFYVSSMITFILVTHIRRLHADRVGGNVNLYKSVVISNAIRTILLTLVNLVCTVYYLVANDNPTMVLIVWPISNMFLIALVGYDTDITKSINHCKRLFSITLTNDSIYIPKDEHQTKLDHSNHTASASTMTNRPMSVPSPYTADNDSSSFPLRRLSNMTTLDVGDDLDFVSAKSGSPAVTSNNSSCTIVNVENYHQRH</sequence>
<keyword evidence="2" id="KW-0472">Membrane</keyword>
<name>A0A162YFM8_MUCCL</name>
<keyword evidence="2" id="KW-1133">Transmembrane helix</keyword>
<evidence type="ECO:0008006" key="5">
    <source>
        <dbReference type="Google" id="ProtNLM"/>
    </source>
</evidence>
<feature type="compositionally biased region" description="Polar residues" evidence="1">
    <location>
        <begin position="285"/>
        <end position="296"/>
    </location>
</feature>
<feature type="region of interest" description="Disordered" evidence="1">
    <location>
        <begin position="280"/>
        <end position="310"/>
    </location>
</feature>
<feature type="transmembrane region" description="Helical" evidence="2">
    <location>
        <begin position="109"/>
        <end position="131"/>
    </location>
</feature>
<dbReference type="OrthoDB" id="2270755at2759"/>
<dbReference type="EMBL" id="AMYB01000010">
    <property type="protein sequence ID" value="OAC98466.1"/>
    <property type="molecule type" value="Genomic_DNA"/>
</dbReference>
<feature type="transmembrane region" description="Helical" evidence="2">
    <location>
        <begin position="151"/>
        <end position="175"/>
    </location>
</feature>
<feature type="transmembrane region" description="Helical" evidence="2">
    <location>
        <begin position="83"/>
        <end position="102"/>
    </location>
</feature>
<evidence type="ECO:0000256" key="1">
    <source>
        <dbReference type="SAM" id="MobiDB-lite"/>
    </source>
</evidence>
<feature type="transmembrane region" description="Helical" evidence="2">
    <location>
        <begin position="226"/>
        <end position="245"/>
    </location>
</feature>
<feature type="transmembrane region" description="Helical" evidence="2">
    <location>
        <begin position="196"/>
        <end position="220"/>
    </location>
</feature>
<keyword evidence="2" id="KW-0812">Transmembrane</keyword>
<dbReference type="Proteomes" id="UP000077051">
    <property type="component" value="Unassembled WGS sequence"/>
</dbReference>
<dbReference type="VEuPathDB" id="FungiDB:MUCCIDRAFT_115376"/>
<dbReference type="AlphaFoldDB" id="A0A162YFM8"/>
<gene>
    <name evidence="3" type="ORF">MUCCIDRAFT_115376</name>
</gene>
<reference evidence="3 4" key="1">
    <citation type="submission" date="2015-06" db="EMBL/GenBank/DDBJ databases">
        <title>Expansion of signal transduction pathways in fungi by whole-genome duplication.</title>
        <authorList>
            <consortium name="DOE Joint Genome Institute"/>
            <person name="Corrochano L.M."/>
            <person name="Kuo A."/>
            <person name="Marcet-Houben M."/>
            <person name="Polaino S."/>
            <person name="Salamov A."/>
            <person name="Villalobos J.M."/>
            <person name="Alvarez M.I."/>
            <person name="Avalos J."/>
            <person name="Benito E.P."/>
            <person name="Benoit I."/>
            <person name="Burger G."/>
            <person name="Camino L.P."/>
            <person name="Canovas D."/>
            <person name="Cerda-Olmedo E."/>
            <person name="Cheng J.-F."/>
            <person name="Dominguez A."/>
            <person name="Elias M."/>
            <person name="Eslava A.P."/>
            <person name="Glaser F."/>
            <person name="Grimwood J."/>
            <person name="Gutierrez G."/>
            <person name="Heitman J."/>
            <person name="Henrissat B."/>
            <person name="Iturriaga E.A."/>
            <person name="Lang B.F."/>
            <person name="Lavin J.L."/>
            <person name="Lee S."/>
            <person name="Li W."/>
            <person name="Lindquist E."/>
            <person name="Lopez-Garcia S."/>
            <person name="Luque E.M."/>
            <person name="Marcos A.T."/>
            <person name="Martin J."/>
            <person name="Mccluskey K."/>
            <person name="Medina H.R."/>
            <person name="Miralles-Duran A."/>
            <person name="Miyazaki A."/>
            <person name="Munoz-Torres E."/>
            <person name="Oguiza J.A."/>
            <person name="Ohm R."/>
            <person name="Olmedo M."/>
            <person name="Orejas M."/>
            <person name="Ortiz-Castellanos L."/>
            <person name="Pisabarro A.G."/>
            <person name="Rodriguez-Romero J."/>
            <person name="Ruiz-Herrera J."/>
            <person name="Ruiz-Vazquez R."/>
            <person name="Sanz C."/>
            <person name="Schackwitz W."/>
            <person name="Schmutz J."/>
            <person name="Shahriari M."/>
            <person name="Shelest E."/>
            <person name="Silva-Franco F."/>
            <person name="Soanes D."/>
            <person name="Syed K."/>
            <person name="Tagua V.G."/>
            <person name="Talbot N.J."/>
            <person name="Thon M."/>
            <person name="De Vries R.P."/>
            <person name="Wiebenga A."/>
            <person name="Yadav J.S."/>
            <person name="Braun E.L."/>
            <person name="Baker S."/>
            <person name="Garre V."/>
            <person name="Horwitz B."/>
            <person name="Torres-Martinez S."/>
            <person name="Idnurm A."/>
            <person name="Herrera-Estrella A."/>
            <person name="Gabaldon T."/>
            <person name="Grigoriev I.V."/>
        </authorList>
    </citation>
    <scope>NUCLEOTIDE SEQUENCE [LARGE SCALE GENOMIC DNA]</scope>
    <source>
        <strain evidence="3 4">CBS 277.49</strain>
    </source>
</reference>
<feature type="transmembrane region" description="Helical" evidence="2">
    <location>
        <begin position="12"/>
        <end position="32"/>
    </location>
</feature>
<protein>
    <recommendedName>
        <fullName evidence="5">G-protein coupled receptors family 1 profile domain-containing protein</fullName>
    </recommendedName>
</protein>
<feature type="transmembrane region" description="Helical" evidence="2">
    <location>
        <begin position="44"/>
        <end position="63"/>
    </location>
</feature>
<proteinExistence type="predicted"/>
<evidence type="ECO:0000313" key="4">
    <source>
        <dbReference type="Proteomes" id="UP000077051"/>
    </source>
</evidence>
<comment type="caution">
    <text evidence="3">The sequence shown here is derived from an EMBL/GenBank/DDBJ whole genome shotgun (WGS) entry which is preliminary data.</text>
</comment>
<keyword evidence="4" id="KW-1185">Reference proteome</keyword>
<evidence type="ECO:0000256" key="2">
    <source>
        <dbReference type="SAM" id="Phobius"/>
    </source>
</evidence>
<evidence type="ECO:0000313" key="3">
    <source>
        <dbReference type="EMBL" id="OAC98466.1"/>
    </source>
</evidence>
<organism evidence="3 4">
    <name type="scientific">Mucor lusitanicus CBS 277.49</name>
    <dbReference type="NCBI Taxonomy" id="747725"/>
    <lineage>
        <taxon>Eukaryota</taxon>
        <taxon>Fungi</taxon>
        <taxon>Fungi incertae sedis</taxon>
        <taxon>Mucoromycota</taxon>
        <taxon>Mucoromycotina</taxon>
        <taxon>Mucoromycetes</taxon>
        <taxon>Mucorales</taxon>
        <taxon>Mucorineae</taxon>
        <taxon>Mucoraceae</taxon>
        <taxon>Mucor</taxon>
    </lineage>
</organism>